<proteinExistence type="predicted"/>
<evidence type="ECO:0000259" key="2">
    <source>
        <dbReference type="Pfam" id="PF00078"/>
    </source>
</evidence>
<dbReference type="Pfam" id="PF17919">
    <property type="entry name" value="RT_RNaseH_2"/>
    <property type="match status" value="1"/>
</dbReference>
<protein>
    <submittedName>
        <fullName evidence="4">Retrotransposon protein, unclassified, expressed, putative</fullName>
    </submittedName>
</protein>
<dbReference type="FunFam" id="3.30.70.270:FF:000020">
    <property type="entry name" value="Transposon Tf2-6 polyprotein-like Protein"/>
    <property type="match status" value="1"/>
</dbReference>
<keyword evidence="1" id="KW-0511">Multifunctional enzyme</keyword>
<evidence type="ECO:0000256" key="1">
    <source>
        <dbReference type="ARBA" id="ARBA00023268"/>
    </source>
</evidence>
<dbReference type="InterPro" id="IPR041577">
    <property type="entry name" value="RT_RNaseH_2"/>
</dbReference>
<name>A0A061F9B3_THECC</name>
<dbReference type="AlphaFoldDB" id="A0A061F9B3"/>
<dbReference type="Gene3D" id="3.30.70.270">
    <property type="match status" value="1"/>
</dbReference>
<accession>A0A061F9B3</accession>
<dbReference type="Gramene" id="EOY13940">
    <property type="protein sequence ID" value="EOY13940"/>
    <property type="gene ID" value="TCM_032795"/>
</dbReference>
<dbReference type="InterPro" id="IPR043128">
    <property type="entry name" value="Rev_trsase/Diguanyl_cyclase"/>
</dbReference>
<sequence>MLASKIVHLSQSPYSSPVLLVRKHDGSWKLCIDYRGLNQSTVKDKFPIPAINELLDELQGARYFTKLDLKSEYHQNCMHPHDISKITFRTHEGHYELLVFFVKKEKCCIAQQEVKYLGHVMFEGGVVVDLDKIATMLKWSKHNIVKALRGFLGLMGYYHKLIKDYGKIAAPLTQLLKKDNFQWTSQAEGAFEQLKRAMTQALVLALPNFGQPFIVKCDASGIGIRGFLCKIKGLLLSSAKH</sequence>
<dbReference type="InterPro" id="IPR000477">
    <property type="entry name" value="RT_dom"/>
</dbReference>
<dbReference type="Pfam" id="PF00078">
    <property type="entry name" value="RVT_1"/>
    <property type="match status" value="1"/>
</dbReference>
<dbReference type="eggNOG" id="KOG0017">
    <property type="taxonomic scope" value="Eukaryota"/>
</dbReference>
<gene>
    <name evidence="4" type="ORF">TCM_032795</name>
</gene>
<evidence type="ECO:0000313" key="5">
    <source>
        <dbReference type="Proteomes" id="UP000026915"/>
    </source>
</evidence>
<dbReference type="GO" id="GO:0003824">
    <property type="term" value="F:catalytic activity"/>
    <property type="evidence" value="ECO:0007669"/>
    <property type="project" value="UniProtKB-KW"/>
</dbReference>
<dbReference type="InterPro" id="IPR050951">
    <property type="entry name" value="Retrovirus_Pol_polyprotein"/>
</dbReference>
<dbReference type="CDD" id="cd01647">
    <property type="entry name" value="RT_LTR"/>
    <property type="match status" value="1"/>
</dbReference>
<feature type="domain" description="Reverse transcriptase" evidence="2">
    <location>
        <begin position="21"/>
        <end position="91"/>
    </location>
</feature>
<dbReference type="STRING" id="3641.A0A061F9B3"/>
<dbReference type="Gene3D" id="3.10.10.10">
    <property type="entry name" value="HIV Type 1 Reverse Transcriptase, subunit A, domain 1"/>
    <property type="match status" value="1"/>
</dbReference>
<dbReference type="HOGENOM" id="CLU_000384_33_7_1"/>
<evidence type="ECO:0000313" key="4">
    <source>
        <dbReference type="EMBL" id="EOY13940.1"/>
    </source>
</evidence>
<keyword evidence="5" id="KW-1185">Reference proteome</keyword>
<evidence type="ECO:0000259" key="3">
    <source>
        <dbReference type="Pfam" id="PF17919"/>
    </source>
</evidence>
<organism evidence="4 5">
    <name type="scientific">Theobroma cacao</name>
    <name type="common">Cacao</name>
    <name type="synonym">Cocoa</name>
    <dbReference type="NCBI Taxonomy" id="3641"/>
    <lineage>
        <taxon>Eukaryota</taxon>
        <taxon>Viridiplantae</taxon>
        <taxon>Streptophyta</taxon>
        <taxon>Embryophyta</taxon>
        <taxon>Tracheophyta</taxon>
        <taxon>Spermatophyta</taxon>
        <taxon>Magnoliopsida</taxon>
        <taxon>eudicotyledons</taxon>
        <taxon>Gunneridae</taxon>
        <taxon>Pentapetalae</taxon>
        <taxon>rosids</taxon>
        <taxon>malvids</taxon>
        <taxon>Malvales</taxon>
        <taxon>Malvaceae</taxon>
        <taxon>Byttnerioideae</taxon>
        <taxon>Theobroma</taxon>
    </lineage>
</organism>
<dbReference type="PANTHER" id="PTHR37984">
    <property type="entry name" value="PROTEIN CBG26694"/>
    <property type="match status" value="1"/>
</dbReference>
<feature type="domain" description="Reverse transcriptase/retrotransposon-derived protein RNase H-like" evidence="3">
    <location>
        <begin position="183"/>
        <end position="231"/>
    </location>
</feature>
<reference evidence="4 5" key="1">
    <citation type="journal article" date="2013" name="Genome Biol.">
        <title>The genome sequence of the most widely cultivated cacao type and its use to identify candidate genes regulating pod color.</title>
        <authorList>
            <person name="Motamayor J.C."/>
            <person name="Mockaitis K."/>
            <person name="Schmutz J."/>
            <person name="Haiminen N."/>
            <person name="Iii D.L."/>
            <person name="Cornejo O."/>
            <person name="Findley S.D."/>
            <person name="Zheng P."/>
            <person name="Utro F."/>
            <person name="Royaert S."/>
            <person name="Saski C."/>
            <person name="Jenkins J."/>
            <person name="Podicheti R."/>
            <person name="Zhao M."/>
            <person name="Scheffler B.E."/>
            <person name="Stack J.C."/>
            <person name="Feltus F.A."/>
            <person name="Mustiga G.M."/>
            <person name="Amores F."/>
            <person name="Phillips W."/>
            <person name="Marelli J.P."/>
            <person name="May G.D."/>
            <person name="Shapiro H."/>
            <person name="Ma J."/>
            <person name="Bustamante C.D."/>
            <person name="Schnell R.J."/>
            <person name="Main D."/>
            <person name="Gilbert D."/>
            <person name="Parida L."/>
            <person name="Kuhn D.N."/>
        </authorList>
    </citation>
    <scope>NUCLEOTIDE SEQUENCE [LARGE SCALE GENOMIC DNA]</scope>
    <source>
        <strain evidence="5">cv. Matina 1-6</strain>
    </source>
</reference>
<dbReference type="EMBL" id="CM001885">
    <property type="protein sequence ID" value="EOY13940.1"/>
    <property type="molecule type" value="Genomic_DNA"/>
</dbReference>
<dbReference type="OMA" id="HEGHYEL"/>
<dbReference type="InterPro" id="IPR043502">
    <property type="entry name" value="DNA/RNA_pol_sf"/>
</dbReference>
<dbReference type="PANTHER" id="PTHR37984:SF5">
    <property type="entry name" value="PROTEIN NYNRIN-LIKE"/>
    <property type="match status" value="1"/>
</dbReference>
<dbReference type="Proteomes" id="UP000026915">
    <property type="component" value="Chromosome 7"/>
</dbReference>
<dbReference type="InParanoid" id="A0A061F9B3"/>
<dbReference type="SUPFAM" id="SSF56672">
    <property type="entry name" value="DNA/RNA polymerases"/>
    <property type="match status" value="1"/>
</dbReference>